<keyword evidence="14" id="KW-0472">Membrane</keyword>
<dbReference type="GO" id="GO:0005737">
    <property type="term" value="C:cytoplasm"/>
    <property type="evidence" value="ECO:0007669"/>
    <property type="project" value="UniProtKB-SubCell"/>
</dbReference>
<dbReference type="SUPFAM" id="SSF56425">
    <property type="entry name" value="Succinate dehydrogenase/fumarate reductase flavoprotein, catalytic domain"/>
    <property type="match status" value="1"/>
</dbReference>
<dbReference type="PIRSF" id="PIRSF000171">
    <property type="entry name" value="SDHA_APRA_LASPO"/>
    <property type="match status" value="1"/>
</dbReference>
<evidence type="ECO:0000256" key="13">
    <source>
        <dbReference type="RuleBase" id="RU362049"/>
    </source>
</evidence>
<dbReference type="SUPFAM" id="SSF46977">
    <property type="entry name" value="Succinate dehydrogenase/fumarate reductase flavoprotein C-terminal domain"/>
    <property type="match status" value="1"/>
</dbReference>
<comment type="function">
    <text evidence="13">Catalyzes the oxidation of L-aspartate to iminoaspartate.</text>
</comment>
<evidence type="ECO:0000256" key="6">
    <source>
        <dbReference type="ARBA" id="ARBA00022630"/>
    </source>
</evidence>
<dbReference type="InterPro" id="IPR003953">
    <property type="entry name" value="FAD-dep_OxRdtase_2_FAD-bd"/>
</dbReference>
<dbReference type="EC" id="1.4.3.16" evidence="4 11"/>
<keyword evidence="9 13" id="KW-0560">Oxidoreductase</keyword>
<comment type="pathway">
    <text evidence="2 13">Cofactor biosynthesis; NAD(+) biosynthesis; iminoaspartate from L-aspartate (oxidase route): step 1/1.</text>
</comment>
<feature type="domain" description="Fumarate reductase/succinate dehydrogenase flavoprotein-like C-terminal" evidence="16">
    <location>
        <begin position="421"/>
        <end position="504"/>
    </location>
</feature>
<evidence type="ECO:0000256" key="10">
    <source>
        <dbReference type="ARBA" id="ARBA00048305"/>
    </source>
</evidence>
<evidence type="ECO:0000256" key="7">
    <source>
        <dbReference type="ARBA" id="ARBA00022642"/>
    </source>
</evidence>
<dbReference type="Gene3D" id="1.20.58.100">
    <property type="entry name" value="Fumarate reductase/succinate dehydrogenase flavoprotein-like, C-terminal domain"/>
    <property type="match status" value="1"/>
</dbReference>
<keyword evidence="6 13" id="KW-0285">Flavoprotein</keyword>
<dbReference type="EMBL" id="JAECVW010000001">
    <property type="protein sequence ID" value="MBH8593727.1"/>
    <property type="molecule type" value="Genomic_DNA"/>
</dbReference>
<evidence type="ECO:0000256" key="1">
    <source>
        <dbReference type="ARBA" id="ARBA00001974"/>
    </source>
</evidence>
<dbReference type="NCBIfam" id="TIGR00551">
    <property type="entry name" value="nadB"/>
    <property type="match status" value="1"/>
</dbReference>
<dbReference type="InterPro" id="IPR027477">
    <property type="entry name" value="Succ_DH/fumarate_Rdtase_cat_sf"/>
</dbReference>
<reference evidence="17 18" key="1">
    <citation type="submission" date="2020-12" db="EMBL/GenBank/DDBJ databases">
        <title>WGS of Thermoactinomyces spp.</title>
        <authorList>
            <person name="Cheng K."/>
        </authorList>
    </citation>
    <scope>NUCLEOTIDE SEQUENCE [LARGE SCALE GENOMIC DNA]</scope>
    <source>
        <strain evidence="18">CICC 10671\DSM 43846</strain>
    </source>
</reference>
<keyword evidence="7 13" id="KW-0662">Pyridine nucleotide biosynthesis</keyword>
<comment type="caution">
    <text evidence="17">The sequence shown here is derived from an EMBL/GenBank/DDBJ whole genome shotgun (WGS) entry which is preliminary data.</text>
</comment>
<dbReference type="GO" id="GO:0033765">
    <property type="term" value="F:steroid dehydrogenase activity, acting on the CH-CH group of donors"/>
    <property type="evidence" value="ECO:0007669"/>
    <property type="project" value="UniProtKB-ARBA"/>
</dbReference>
<feature type="transmembrane region" description="Helical" evidence="14">
    <location>
        <begin position="7"/>
        <end position="25"/>
    </location>
</feature>
<evidence type="ECO:0000313" key="18">
    <source>
        <dbReference type="Proteomes" id="UP000633619"/>
    </source>
</evidence>
<evidence type="ECO:0000256" key="11">
    <source>
        <dbReference type="NCBIfam" id="TIGR00551"/>
    </source>
</evidence>
<evidence type="ECO:0000256" key="3">
    <source>
        <dbReference type="ARBA" id="ARBA00008562"/>
    </source>
</evidence>
<dbReference type="InterPro" id="IPR015939">
    <property type="entry name" value="Fum_Rdtase/Succ_DH_flav-like_C"/>
</dbReference>
<evidence type="ECO:0000256" key="9">
    <source>
        <dbReference type="ARBA" id="ARBA00023002"/>
    </source>
</evidence>
<evidence type="ECO:0000256" key="5">
    <source>
        <dbReference type="ARBA" id="ARBA00021901"/>
    </source>
</evidence>
<name>A0A8I1DDB7_THEIN</name>
<keyword evidence="14" id="KW-1133">Transmembrane helix</keyword>
<accession>A0A8I1DDB7</accession>
<evidence type="ECO:0000256" key="12">
    <source>
        <dbReference type="PIRSR" id="PIRSR000171-1"/>
    </source>
</evidence>
<comment type="subcellular location">
    <subcellularLocation>
        <location evidence="13">Cytoplasm</location>
    </subcellularLocation>
</comment>
<protein>
    <recommendedName>
        <fullName evidence="5 11">L-aspartate oxidase</fullName>
        <ecNumber evidence="4 11">1.4.3.16</ecNumber>
    </recommendedName>
</protein>
<gene>
    <name evidence="17" type="ORF">I8U20_00100</name>
</gene>
<dbReference type="UniPathway" id="UPA00253">
    <property type="reaction ID" value="UER00326"/>
</dbReference>
<dbReference type="Gene3D" id="3.90.700.10">
    <property type="entry name" value="Succinate dehydrogenase/fumarate reductase flavoprotein, catalytic domain"/>
    <property type="match status" value="1"/>
</dbReference>
<evidence type="ECO:0000259" key="16">
    <source>
        <dbReference type="Pfam" id="PF02910"/>
    </source>
</evidence>
<comment type="catalytic activity">
    <reaction evidence="10">
        <text>L-aspartate + O2 = iminosuccinate + H2O2</text>
        <dbReference type="Rhea" id="RHEA:25876"/>
        <dbReference type="ChEBI" id="CHEBI:15379"/>
        <dbReference type="ChEBI" id="CHEBI:16240"/>
        <dbReference type="ChEBI" id="CHEBI:29991"/>
        <dbReference type="ChEBI" id="CHEBI:77875"/>
        <dbReference type="EC" id="1.4.3.16"/>
    </reaction>
    <physiologicalReaction direction="left-to-right" evidence="10">
        <dbReference type="Rhea" id="RHEA:25877"/>
    </physiologicalReaction>
</comment>
<feature type="domain" description="FAD-dependent oxidoreductase 2 FAD-binding" evidence="15">
    <location>
        <begin position="8"/>
        <end position="376"/>
    </location>
</feature>
<dbReference type="PANTHER" id="PTHR42716:SF2">
    <property type="entry name" value="L-ASPARTATE OXIDASE, CHLOROPLASTIC"/>
    <property type="match status" value="1"/>
</dbReference>
<dbReference type="InterPro" id="IPR005288">
    <property type="entry name" value="NadB"/>
</dbReference>
<dbReference type="NCBIfam" id="NF005701">
    <property type="entry name" value="PRK07512.1"/>
    <property type="match status" value="1"/>
</dbReference>
<dbReference type="GO" id="GO:0008734">
    <property type="term" value="F:L-aspartate oxidase activity"/>
    <property type="evidence" value="ECO:0007669"/>
    <property type="project" value="UniProtKB-UniRule"/>
</dbReference>
<evidence type="ECO:0000256" key="4">
    <source>
        <dbReference type="ARBA" id="ARBA00012173"/>
    </source>
</evidence>
<comment type="cofactor">
    <cofactor evidence="1 13">
        <name>FAD</name>
        <dbReference type="ChEBI" id="CHEBI:57692"/>
    </cofactor>
</comment>
<evidence type="ECO:0000313" key="17">
    <source>
        <dbReference type="EMBL" id="MBH8593727.1"/>
    </source>
</evidence>
<organism evidence="17 18">
    <name type="scientific">Thermoactinomyces intermedius</name>
    <dbReference type="NCBI Taxonomy" id="2024"/>
    <lineage>
        <taxon>Bacteria</taxon>
        <taxon>Bacillati</taxon>
        <taxon>Bacillota</taxon>
        <taxon>Bacilli</taxon>
        <taxon>Bacillales</taxon>
        <taxon>Thermoactinomycetaceae</taxon>
        <taxon>Thermoactinomyces</taxon>
    </lineage>
</organism>
<evidence type="ECO:0000256" key="14">
    <source>
        <dbReference type="SAM" id="Phobius"/>
    </source>
</evidence>
<proteinExistence type="inferred from homology"/>
<dbReference type="Proteomes" id="UP000633619">
    <property type="component" value="Unassembled WGS sequence"/>
</dbReference>
<dbReference type="PRINTS" id="PR00368">
    <property type="entry name" value="FADPNR"/>
</dbReference>
<keyword evidence="8 13" id="KW-0274">FAD</keyword>
<dbReference type="Pfam" id="PF00890">
    <property type="entry name" value="FAD_binding_2"/>
    <property type="match status" value="1"/>
</dbReference>
<dbReference type="GO" id="GO:0009435">
    <property type="term" value="P:NAD+ biosynthetic process"/>
    <property type="evidence" value="ECO:0007669"/>
    <property type="project" value="UniProtKB-UniPathway"/>
</dbReference>
<keyword evidence="18" id="KW-1185">Reference proteome</keyword>
<dbReference type="SUPFAM" id="SSF51905">
    <property type="entry name" value="FAD/NAD(P)-binding domain"/>
    <property type="match status" value="1"/>
</dbReference>
<keyword evidence="14" id="KW-0812">Transmembrane</keyword>
<dbReference type="AlphaFoldDB" id="A0A8I1DDB7"/>
<dbReference type="FunFam" id="3.90.700.10:FF:000002">
    <property type="entry name" value="L-aspartate oxidase"/>
    <property type="match status" value="1"/>
</dbReference>
<sequence>MMRQVTTDYIVVGSGIAGLMTALFLSETGEVKVLTKACEDASNSYRAQGGIAAAIGEADSPNLHWQDTLRAGVDLCDEDTVRLMVKMAPDTIRLLADWGTPFDKKGNAYLLAKEGAHSASRILRVHGDSTGAGITSTLLRQAERQKSIHMQTHTMVADLLVENDTCRGVIALDTDQEPTCYLARKGVVLATGGCGQVFKYTTNDLVTTGDGFAMAHRAGVQLTDMEFIQFHPTALAVDQNPMFLISEAVRGEGAVLVTESGDRFMERYHELKDLAPRDVVSRAIYTEMQQGKQVYLDARHLKGKFARRFPAIYKECRKAGIDPEREWIPVRPAAHFIMGGIKTDSYGRTSLPRLFACGEVACTGVHGANRLASNSLLEGTVFAQRVAKKLSSYEEQSTTMQLPSQYPRLCQDKQTEEKIKKEIRQVMWDHAGIVRTSEGLAEGLSKLNRLSDSGHVLPGMFELRNMLTTAQLVMKAARWREESRGGHYRRDFPQTIPEWAEKHKVIQGGISS</sequence>
<evidence type="ECO:0000256" key="8">
    <source>
        <dbReference type="ARBA" id="ARBA00022827"/>
    </source>
</evidence>
<evidence type="ECO:0000256" key="2">
    <source>
        <dbReference type="ARBA" id="ARBA00004950"/>
    </source>
</evidence>
<dbReference type="Pfam" id="PF02910">
    <property type="entry name" value="Succ_DH_flav_C"/>
    <property type="match status" value="1"/>
</dbReference>
<dbReference type="PANTHER" id="PTHR42716">
    <property type="entry name" value="L-ASPARTATE OXIDASE"/>
    <property type="match status" value="1"/>
</dbReference>
<feature type="active site" description="Proton acceptor" evidence="12">
    <location>
        <position position="277"/>
    </location>
</feature>
<evidence type="ECO:0000259" key="15">
    <source>
        <dbReference type="Pfam" id="PF00890"/>
    </source>
</evidence>
<dbReference type="InterPro" id="IPR036188">
    <property type="entry name" value="FAD/NAD-bd_sf"/>
</dbReference>
<dbReference type="Gene3D" id="3.50.50.60">
    <property type="entry name" value="FAD/NAD(P)-binding domain"/>
    <property type="match status" value="1"/>
</dbReference>
<dbReference type="RefSeq" id="WP_181731183.1">
    <property type="nucleotide sequence ID" value="NZ_JACEIR010000001.1"/>
</dbReference>
<comment type="similarity">
    <text evidence="3 13">Belongs to the FAD-dependent oxidoreductase 2 family. NadB subfamily.</text>
</comment>
<dbReference type="InterPro" id="IPR037099">
    <property type="entry name" value="Fum_R/Succ_DH_flav-like_C_sf"/>
</dbReference>